<organism evidence="2 3">
    <name type="scientific">Aspergillus pseudoustus</name>
    <dbReference type="NCBI Taxonomy" id="1810923"/>
    <lineage>
        <taxon>Eukaryota</taxon>
        <taxon>Fungi</taxon>
        <taxon>Dikarya</taxon>
        <taxon>Ascomycota</taxon>
        <taxon>Pezizomycotina</taxon>
        <taxon>Eurotiomycetes</taxon>
        <taxon>Eurotiomycetidae</taxon>
        <taxon>Eurotiales</taxon>
        <taxon>Aspergillaceae</taxon>
        <taxon>Aspergillus</taxon>
        <taxon>Aspergillus subgen. Nidulantes</taxon>
    </lineage>
</organism>
<comment type="caution">
    <text evidence="2">The sequence shown here is derived from an EMBL/GenBank/DDBJ whole genome shotgun (WGS) entry which is preliminary data.</text>
</comment>
<sequence>MAGFTCLRAWCVIYLVSRVSSTYCSIEQRHVGDLIDCSIVSHRGSIIRLSPSDLQALWDVLLSLQCIFPDYIWDPQRSLIDILPADSKENKLRYIFILRAPISEI</sequence>
<evidence type="ECO:0000313" key="3">
    <source>
        <dbReference type="Proteomes" id="UP001610446"/>
    </source>
</evidence>
<evidence type="ECO:0000313" key="2">
    <source>
        <dbReference type="EMBL" id="KAL2851956.1"/>
    </source>
</evidence>
<keyword evidence="3" id="KW-1185">Reference proteome</keyword>
<protein>
    <submittedName>
        <fullName evidence="2">Uncharacterized protein</fullName>
    </submittedName>
</protein>
<dbReference type="EMBL" id="JBFXLU010000027">
    <property type="protein sequence ID" value="KAL2851956.1"/>
    <property type="molecule type" value="Genomic_DNA"/>
</dbReference>
<keyword evidence="1" id="KW-0732">Signal</keyword>
<reference evidence="2 3" key="1">
    <citation type="submission" date="2024-07" db="EMBL/GenBank/DDBJ databases">
        <title>Section-level genome sequencing and comparative genomics of Aspergillus sections Usti and Cavernicolus.</title>
        <authorList>
            <consortium name="Lawrence Berkeley National Laboratory"/>
            <person name="Nybo J.L."/>
            <person name="Vesth T.C."/>
            <person name="Theobald S."/>
            <person name="Frisvad J.C."/>
            <person name="Larsen T.O."/>
            <person name="Kjaerboelling I."/>
            <person name="Rothschild-Mancinelli K."/>
            <person name="Lyhne E.K."/>
            <person name="Kogle M.E."/>
            <person name="Barry K."/>
            <person name="Clum A."/>
            <person name="Na H."/>
            <person name="Ledsgaard L."/>
            <person name="Lin J."/>
            <person name="Lipzen A."/>
            <person name="Kuo A."/>
            <person name="Riley R."/>
            <person name="Mondo S."/>
            <person name="Labutti K."/>
            <person name="Haridas S."/>
            <person name="Pangalinan J."/>
            <person name="Salamov A.A."/>
            <person name="Simmons B.A."/>
            <person name="Magnuson J.K."/>
            <person name="Chen J."/>
            <person name="Drula E."/>
            <person name="Henrissat B."/>
            <person name="Wiebenga A."/>
            <person name="Lubbers R.J."/>
            <person name="Gomes A.C."/>
            <person name="Makela M.R."/>
            <person name="Stajich J."/>
            <person name="Grigoriev I.V."/>
            <person name="Mortensen U.H."/>
            <person name="De Vries R.P."/>
            <person name="Baker S.E."/>
            <person name="Andersen M.R."/>
        </authorList>
    </citation>
    <scope>NUCLEOTIDE SEQUENCE [LARGE SCALE GENOMIC DNA]</scope>
    <source>
        <strain evidence="2 3">CBS 123904</strain>
    </source>
</reference>
<gene>
    <name evidence="2" type="ORF">BJY01DRAFT_208560</name>
</gene>
<feature type="signal peptide" evidence="1">
    <location>
        <begin position="1"/>
        <end position="21"/>
    </location>
</feature>
<evidence type="ECO:0000256" key="1">
    <source>
        <dbReference type="SAM" id="SignalP"/>
    </source>
</evidence>
<name>A0ABR4KI59_9EURO</name>
<feature type="chain" id="PRO_5046224670" evidence="1">
    <location>
        <begin position="22"/>
        <end position="105"/>
    </location>
</feature>
<proteinExistence type="predicted"/>
<dbReference type="Proteomes" id="UP001610446">
    <property type="component" value="Unassembled WGS sequence"/>
</dbReference>
<accession>A0ABR4KI59</accession>